<keyword evidence="3" id="KW-1185">Reference proteome</keyword>
<comment type="caution">
    <text evidence="2">The sequence shown here is derived from an EMBL/GenBank/DDBJ whole genome shotgun (WGS) entry which is preliminary data.</text>
</comment>
<protein>
    <submittedName>
        <fullName evidence="2">Uncharacterized protein</fullName>
    </submittedName>
</protein>
<feature type="region of interest" description="Disordered" evidence="1">
    <location>
        <begin position="85"/>
        <end position="111"/>
    </location>
</feature>
<dbReference type="AlphaFoldDB" id="A0AA40F7U5"/>
<accession>A0AA40F7U5</accession>
<gene>
    <name evidence="2" type="ORF">B0T18DRAFT_384966</name>
</gene>
<feature type="region of interest" description="Disordered" evidence="1">
    <location>
        <begin position="126"/>
        <end position="179"/>
    </location>
</feature>
<reference evidence="2" key="1">
    <citation type="submission" date="2023-06" db="EMBL/GenBank/DDBJ databases">
        <title>Genome-scale phylogeny and comparative genomics of the fungal order Sordariales.</title>
        <authorList>
            <consortium name="Lawrence Berkeley National Laboratory"/>
            <person name="Hensen N."/>
            <person name="Bonometti L."/>
            <person name="Westerberg I."/>
            <person name="Brannstrom I.O."/>
            <person name="Guillou S."/>
            <person name="Cros-Aarteil S."/>
            <person name="Calhoun S."/>
            <person name="Haridas S."/>
            <person name="Kuo A."/>
            <person name="Mondo S."/>
            <person name="Pangilinan J."/>
            <person name="Riley R."/>
            <person name="LaButti K."/>
            <person name="Andreopoulos B."/>
            <person name="Lipzen A."/>
            <person name="Chen C."/>
            <person name="Yanf M."/>
            <person name="Daum C."/>
            <person name="Ng V."/>
            <person name="Clum A."/>
            <person name="Steindorff A."/>
            <person name="Ohm R."/>
            <person name="Martin F."/>
            <person name="Silar P."/>
            <person name="Natvig D."/>
            <person name="Lalanne C."/>
            <person name="Gautier V."/>
            <person name="Ament-velasquez S.L."/>
            <person name="Kruys A."/>
            <person name="Hutchinson M.I."/>
            <person name="Powell A.J."/>
            <person name="Barry K."/>
            <person name="Miller A.N."/>
            <person name="Grigoriev I.V."/>
            <person name="Debuchy R."/>
            <person name="Gladieux P."/>
            <person name="Thoren M.H."/>
            <person name="Johannesson H."/>
        </authorList>
    </citation>
    <scope>NUCLEOTIDE SEQUENCE</scope>
    <source>
        <strain evidence="2">SMH3187-1</strain>
    </source>
</reference>
<evidence type="ECO:0000313" key="2">
    <source>
        <dbReference type="EMBL" id="KAK0752795.1"/>
    </source>
</evidence>
<dbReference type="EMBL" id="JAUKUD010000001">
    <property type="protein sequence ID" value="KAK0752795.1"/>
    <property type="molecule type" value="Genomic_DNA"/>
</dbReference>
<dbReference type="Proteomes" id="UP001172155">
    <property type="component" value="Unassembled WGS sequence"/>
</dbReference>
<organism evidence="2 3">
    <name type="scientific">Schizothecium vesticola</name>
    <dbReference type="NCBI Taxonomy" id="314040"/>
    <lineage>
        <taxon>Eukaryota</taxon>
        <taxon>Fungi</taxon>
        <taxon>Dikarya</taxon>
        <taxon>Ascomycota</taxon>
        <taxon>Pezizomycotina</taxon>
        <taxon>Sordariomycetes</taxon>
        <taxon>Sordariomycetidae</taxon>
        <taxon>Sordariales</taxon>
        <taxon>Schizotheciaceae</taxon>
        <taxon>Schizothecium</taxon>
    </lineage>
</organism>
<sequence length="179" mass="19119">MEQWENLGLGLAASLQEKRSAGIAIICRHSQLVVSPVDVSPLSSQRRSHANVLVPHGENWNTPAASQGIIKEIISCRDMDKVAIREDRSLGGGTSSTTKSSRDPKSSRGAAPYEAVALDAMFARSGSGSAGRSDGLERQVKQRPLTMSSMASSWDRHAVDATTHDGRPHADGRAFKIGT</sequence>
<proteinExistence type="predicted"/>
<evidence type="ECO:0000313" key="3">
    <source>
        <dbReference type="Proteomes" id="UP001172155"/>
    </source>
</evidence>
<evidence type="ECO:0000256" key="1">
    <source>
        <dbReference type="SAM" id="MobiDB-lite"/>
    </source>
</evidence>
<feature type="compositionally biased region" description="Basic and acidic residues" evidence="1">
    <location>
        <begin position="154"/>
        <end position="179"/>
    </location>
</feature>
<name>A0AA40F7U5_9PEZI</name>